<evidence type="ECO:0000313" key="3">
    <source>
        <dbReference type="Proteomes" id="UP000053660"/>
    </source>
</evidence>
<feature type="compositionally biased region" description="Polar residues" evidence="1">
    <location>
        <begin position="20"/>
        <end position="34"/>
    </location>
</feature>
<feature type="region of interest" description="Disordered" evidence="1">
    <location>
        <begin position="75"/>
        <end position="96"/>
    </location>
</feature>
<feature type="non-terminal residue" evidence="2">
    <location>
        <position position="1"/>
    </location>
</feature>
<protein>
    <submittedName>
        <fullName evidence="2">Uncharacterized protein</fullName>
    </submittedName>
</protein>
<reference evidence="2 3" key="1">
    <citation type="submission" date="2014-03" db="EMBL/GenBank/DDBJ databases">
        <title>Draft genome of the hookworm Oesophagostomum dentatum.</title>
        <authorList>
            <person name="Mitreva M."/>
        </authorList>
    </citation>
    <scope>NUCLEOTIDE SEQUENCE [LARGE SCALE GENOMIC DNA]</scope>
    <source>
        <strain evidence="2 3">OD-Hann</strain>
    </source>
</reference>
<sequence length="215" mass="23897">DQRSDRILPVELNTEDRTGRSSNLVAASDSSLSSEILLPQTPPEFPQLATANTSPLVNEATDVSPENIVKEATDVSSENIEVSGRDGVQPHGTELSRRSPKILPMLNRNKRTLPPQLEEKREESNNIEALIKMKTKPRRRMVEFLPGPVTKTATVLVPRVELHEAVASKFAPDYPDFDANKMLQAVLTGDYSRFRAATEFFVSRDGQEILDEISS</sequence>
<feature type="region of interest" description="Disordered" evidence="1">
    <location>
        <begin position="1"/>
        <end position="47"/>
    </location>
</feature>
<evidence type="ECO:0000256" key="1">
    <source>
        <dbReference type="SAM" id="MobiDB-lite"/>
    </source>
</evidence>
<dbReference type="AlphaFoldDB" id="A0A0B1RQM9"/>
<proteinExistence type="predicted"/>
<organism evidence="2 3">
    <name type="scientific">Oesophagostomum dentatum</name>
    <name type="common">Nodular worm</name>
    <dbReference type="NCBI Taxonomy" id="61180"/>
    <lineage>
        <taxon>Eukaryota</taxon>
        <taxon>Metazoa</taxon>
        <taxon>Ecdysozoa</taxon>
        <taxon>Nematoda</taxon>
        <taxon>Chromadorea</taxon>
        <taxon>Rhabditida</taxon>
        <taxon>Rhabditina</taxon>
        <taxon>Rhabditomorpha</taxon>
        <taxon>Strongyloidea</taxon>
        <taxon>Strongylidae</taxon>
        <taxon>Oesophagostomum</taxon>
    </lineage>
</organism>
<evidence type="ECO:0000313" key="2">
    <source>
        <dbReference type="EMBL" id="KHJ75368.1"/>
    </source>
</evidence>
<gene>
    <name evidence="2" type="ORF">OESDEN_25016</name>
</gene>
<name>A0A0B1RQM9_OESDE</name>
<keyword evidence="3" id="KW-1185">Reference proteome</keyword>
<feature type="compositionally biased region" description="Basic and acidic residues" evidence="1">
    <location>
        <begin position="1"/>
        <end position="19"/>
    </location>
</feature>
<feature type="non-terminal residue" evidence="2">
    <location>
        <position position="215"/>
    </location>
</feature>
<accession>A0A0B1RQM9</accession>
<dbReference type="EMBL" id="KN612814">
    <property type="protein sequence ID" value="KHJ75368.1"/>
    <property type="molecule type" value="Genomic_DNA"/>
</dbReference>
<dbReference type="Proteomes" id="UP000053660">
    <property type="component" value="Unassembled WGS sequence"/>
</dbReference>